<sequence>MQATVGLVSLKPFSRALACLCRYGDEVTIHPTGEWLSLSVQGVGNTSFCRFKFLRTFFDRGYRVGTQTASAEQDPVDDATNLEEEDDVQEVEQVYGIVAGKLVLAVLRGPAAEKNAEKCHLLFLEGVEPGQQTSEGESIETRLVLKLQYKHGVLKTHTFPLSSGARPQAPRLPSGRPISSVRIGGRTLKELIEHFPRPERGAGGSRADPLLIWQFHDDKASIKTEDRWNTTRGEWSGTAGKGGRRGKQHLGEDNEDDGAPIYSTVNSSLTLQDSEFEAYEIYYGPVTLGIHLKELNATLAVAEALGSDIVLRFTASGKPIFFSLESSMGTYSAFCALSTKAVKEARDDGKQPTWETNGAEERHENNTVQRKRQREADGEGTWKASKRPAPGHPAGGLRTPDTSAASTSTFSRPRSGSQTRDEMDLERSSVSDGTPSFAGVMTSTVPRSTGGRRRREESEEEEPLFLPEASQSVDSHTEPPASQVLRDAGLGDFERMSQVELRAMLGDDDEDMNASYGDGGGGGDDVDMNDGGWEDTEGETEKGYYAPTQRSKADDFRPLFDD</sequence>
<gene>
    <name evidence="2" type="ORF">M408DRAFT_26477</name>
</gene>
<dbReference type="AlphaFoldDB" id="A0A0C2X716"/>
<dbReference type="GO" id="GO:0000076">
    <property type="term" value="P:DNA replication checkpoint signaling"/>
    <property type="evidence" value="ECO:0007669"/>
    <property type="project" value="TreeGrafter"/>
</dbReference>
<evidence type="ECO:0000313" key="2">
    <source>
        <dbReference type="EMBL" id="KIM25072.1"/>
    </source>
</evidence>
<name>A0A0C2X716_SERVB</name>
<organism evidence="2 3">
    <name type="scientific">Serendipita vermifera MAFF 305830</name>
    <dbReference type="NCBI Taxonomy" id="933852"/>
    <lineage>
        <taxon>Eukaryota</taxon>
        <taxon>Fungi</taxon>
        <taxon>Dikarya</taxon>
        <taxon>Basidiomycota</taxon>
        <taxon>Agaricomycotina</taxon>
        <taxon>Agaricomycetes</taxon>
        <taxon>Sebacinales</taxon>
        <taxon>Serendipitaceae</taxon>
        <taxon>Serendipita</taxon>
    </lineage>
</organism>
<feature type="compositionally biased region" description="Polar residues" evidence="1">
    <location>
        <begin position="400"/>
        <end position="418"/>
    </location>
</feature>
<feature type="region of interest" description="Disordered" evidence="1">
    <location>
        <begin position="229"/>
        <end position="259"/>
    </location>
</feature>
<dbReference type="GO" id="GO:0030896">
    <property type="term" value="C:checkpoint clamp complex"/>
    <property type="evidence" value="ECO:0007669"/>
    <property type="project" value="InterPro"/>
</dbReference>
<dbReference type="GO" id="GO:0006281">
    <property type="term" value="P:DNA repair"/>
    <property type="evidence" value="ECO:0007669"/>
    <property type="project" value="TreeGrafter"/>
</dbReference>
<dbReference type="GO" id="GO:0071479">
    <property type="term" value="P:cellular response to ionizing radiation"/>
    <property type="evidence" value="ECO:0007669"/>
    <property type="project" value="TreeGrafter"/>
</dbReference>
<evidence type="ECO:0008006" key="4">
    <source>
        <dbReference type="Google" id="ProtNLM"/>
    </source>
</evidence>
<dbReference type="Proteomes" id="UP000054097">
    <property type="component" value="Unassembled WGS sequence"/>
</dbReference>
<keyword evidence="3" id="KW-1185">Reference proteome</keyword>
<evidence type="ECO:0000256" key="1">
    <source>
        <dbReference type="SAM" id="MobiDB-lite"/>
    </source>
</evidence>
<dbReference type="GO" id="GO:0031573">
    <property type="term" value="P:mitotic intra-S DNA damage checkpoint signaling"/>
    <property type="evidence" value="ECO:0007669"/>
    <property type="project" value="TreeGrafter"/>
</dbReference>
<accession>A0A0C2X716</accession>
<dbReference type="OrthoDB" id="60092at2759"/>
<dbReference type="PANTHER" id="PTHR15237:SF0">
    <property type="entry name" value="CELL CYCLE CHECKPOINT CONTROL PROTEIN"/>
    <property type="match status" value="1"/>
</dbReference>
<proteinExistence type="predicted"/>
<reference evidence="2 3" key="1">
    <citation type="submission" date="2014-04" db="EMBL/GenBank/DDBJ databases">
        <authorList>
            <consortium name="DOE Joint Genome Institute"/>
            <person name="Kuo A."/>
            <person name="Zuccaro A."/>
            <person name="Kohler A."/>
            <person name="Nagy L.G."/>
            <person name="Floudas D."/>
            <person name="Copeland A."/>
            <person name="Barry K.W."/>
            <person name="Cichocki N."/>
            <person name="Veneault-Fourrey C."/>
            <person name="LaButti K."/>
            <person name="Lindquist E.A."/>
            <person name="Lipzen A."/>
            <person name="Lundell T."/>
            <person name="Morin E."/>
            <person name="Murat C."/>
            <person name="Sun H."/>
            <person name="Tunlid A."/>
            <person name="Henrissat B."/>
            <person name="Grigoriev I.V."/>
            <person name="Hibbett D.S."/>
            <person name="Martin F."/>
            <person name="Nordberg H.P."/>
            <person name="Cantor M.N."/>
            <person name="Hua S.X."/>
        </authorList>
    </citation>
    <scope>NUCLEOTIDE SEQUENCE [LARGE SCALE GENOMIC DNA]</scope>
    <source>
        <strain evidence="2 3">MAFF 305830</strain>
    </source>
</reference>
<dbReference type="InterPro" id="IPR007268">
    <property type="entry name" value="Rad9/Ddc1"/>
</dbReference>
<dbReference type="STRING" id="933852.A0A0C2X716"/>
<feature type="region of interest" description="Disordered" evidence="1">
    <location>
        <begin position="160"/>
        <end position="180"/>
    </location>
</feature>
<evidence type="ECO:0000313" key="3">
    <source>
        <dbReference type="Proteomes" id="UP000054097"/>
    </source>
</evidence>
<reference evidence="3" key="2">
    <citation type="submission" date="2015-01" db="EMBL/GenBank/DDBJ databases">
        <title>Evolutionary Origins and Diversification of the Mycorrhizal Mutualists.</title>
        <authorList>
            <consortium name="DOE Joint Genome Institute"/>
            <consortium name="Mycorrhizal Genomics Consortium"/>
            <person name="Kohler A."/>
            <person name="Kuo A."/>
            <person name="Nagy L.G."/>
            <person name="Floudas D."/>
            <person name="Copeland A."/>
            <person name="Barry K.W."/>
            <person name="Cichocki N."/>
            <person name="Veneault-Fourrey C."/>
            <person name="LaButti K."/>
            <person name="Lindquist E.A."/>
            <person name="Lipzen A."/>
            <person name="Lundell T."/>
            <person name="Morin E."/>
            <person name="Murat C."/>
            <person name="Riley R."/>
            <person name="Ohm R."/>
            <person name="Sun H."/>
            <person name="Tunlid A."/>
            <person name="Henrissat B."/>
            <person name="Grigoriev I.V."/>
            <person name="Hibbett D.S."/>
            <person name="Martin F."/>
        </authorList>
    </citation>
    <scope>NUCLEOTIDE SEQUENCE [LARGE SCALE GENOMIC DNA]</scope>
    <source>
        <strain evidence="3">MAFF 305830</strain>
    </source>
</reference>
<feature type="region of interest" description="Disordered" evidence="1">
    <location>
        <begin position="345"/>
        <end position="562"/>
    </location>
</feature>
<feature type="compositionally biased region" description="Acidic residues" evidence="1">
    <location>
        <begin position="524"/>
        <end position="538"/>
    </location>
</feature>
<protein>
    <recommendedName>
        <fullName evidence="4">DNA repair protein rad9</fullName>
    </recommendedName>
</protein>
<feature type="compositionally biased region" description="Basic and acidic residues" evidence="1">
    <location>
        <begin position="419"/>
        <end position="429"/>
    </location>
</feature>
<dbReference type="Gene3D" id="3.70.10.10">
    <property type="match status" value="1"/>
</dbReference>
<dbReference type="HOGENOM" id="CLU_035915_0_0_1"/>
<feature type="compositionally biased region" description="Basic and acidic residues" evidence="1">
    <location>
        <begin position="551"/>
        <end position="562"/>
    </location>
</feature>
<dbReference type="PANTHER" id="PTHR15237">
    <property type="entry name" value="DNA REPAIR PROTEIN RAD9"/>
    <property type="match status" value="1"/>
</dbReference>
<dbReference type="Pfam" id="PF04139">
    <property type="entry name" value="Rad9"/>
    <property type="match status" value="1"/>
</dbReference>
<dbReference type="EMBL" id="KN824317">
    <property type="protein sequence ID" value="KIM25072.1"/>
    <property type="molecule type" value="Genomic_DNA"/>
</dbReference>